<keyword evidence="3" id="KW-1185">Reference proteome</keyword>
<dbReference type="GO" id="GO:0030649">
    <property type="term" value="P:aminoglycoside antibiotic catabolic process"/>
    <property type="evidence" value="ECO:0007669"/>
    <property type="project" value="TreeGrafter"/>
</dbReference>
<dbReference type="Proteomes" id="UP000198253">
    <property type="component" value="Chromosome I"/>
</dbReference>
<dbReference type="GO" id="GO:0034069">
    <property type="term" value="F:aminoglycoside N-acetyltransferase activity"/>
    <property type="evidence" value="ECO:0007669"/>
    <property type="project" value="TreeGrafter"/>
</dbReference>
<dbReference type="InterPro" id="IPR041380">
    <property type="entry name" value="Acetyltransf_17"/>
</dbReference>
<dbReference type="Gene3D" id="3.40.630.30">
    <property type="match status" value="2"/>
</dbReference>
<dbReference type="Pfam" id="PF17668">
    <property type="entry name" value="Acetyltransf_17"/>
    <property type="match status" value="1"/>
</dbReference>
<dbReference type="Gene3D" id="3.30.1050.10">
    <property type="entry name" value="SCP2 sterol-binding domain"/>
    <property type="match status" value="1"/>
</dbReference>
<dbReference type="SUPFAM" id="SSF55729">
    <property type="entry name" value="Acyl-CoA N-acyltransferases (Nat)"/>
    <property type="match status" value="1"/>
</dbReference>
<dbReference type="SUPFAM" id="SSF55718">
    <property type="entry name" value="SCP-like"/>
    <property type="match status" value="1"/>
</dbReference>
<reference evidence="3" key="1">
    <citation type="submission" date="2016-06" db="EMBL/GenBank/DDBJ databases">
        <authorList>
            <person name="Varghese N."/>
            <person name="Submissions Spin"/>
        </authorList>
    </citation>
    <scope>NUCLEOTIDE SEQUENCE [LARGE SCALE GENOMIC DNA]</scope>
    <source>
        <strain evidence="3">DSM 43816</strain>
    </source>
</reference>
<gene>
    <name evidence="2" type="ORF">GA0070618_4541</name>
</gene>
<accession>A0A1C4YYE4</accession>
<evidence type="ECO:0000313" key="3">
    <source>
        <dbReference type="Proteomes" id="UP000198253"/>
    </source>
</evidence>
<dbReference type="EMBL" id="LT607413">
    <property type="protein sequence ID" value="SCF25694.1"/>
    <property type="molecule type" value="Genomic_DNA"/>
</dbReference>
<name>A0A1C4YYE4_MICEC</name>
<dbReference type="PROSITE" id="PS51186">
    <property type="entry name" value="GNAT"/>
    <property type="match status" value="1"/>
</dbReference>
<dbReference type="InterPro" id="IPR000182">
    <property type="entry name" value="GNAT_dom"/>
</dbReference>
<dbReference type="PANTHER" id="PTHR37817">
    <property type="entry name" value="N-ACETYLTRANSFERASE EIS"/>
    <property type="match status" value="1"/>
</dbReference>
<sequence length="424" mass="45626">MRLLAGTVTAAEKSIRRRLSSGYRRLVQPTVAVRELTPDDIPTTWALGAQAFGYDPQPPPDAAGPATPGTTRYGAFDSAGRLLGKAVDLHHEQWWSGRTVSAADVAGVAVAPEARGRGVARALLAALLRGARERGAAVSALFPTIIGPYRACGWEVAGTLRTVDLVTADLPRYRPAPHLTVRAATAEDMPAVADLYERVARHRRGLLTRRGELFDHLGATTDLPSDGVTLVEHDGDLVGYVSWDRGRGYGPDSVLTVYDVLATTPDAARELVGVLASWRSVAPTLRMRLLDGDAVTAQLPLETLREHRQQPWMHRPVEVTRAVRERGWPSYARGSVEFTLDDDLAEWNTGAWRLEVADGAGELSRSTGEPALHLSVLGFAQLYAGATNAESLVQAGQLRPGPGADPRVLDLLAVGGPAHLLDYF</sequence>
<dbReference type="PANTHER" id="PTHR37817:SF1">
    <property type="entry name" value="N-ACETYLTRANSFERASE EIS"/>
    <property type="match status" value="1"/>
</dbReference>
<organism evidence="2 3">
    <name type="scientific">Micromonospora echinospora</name>
    <name type="common">Micromonospora purpurea</name>
    <dbReference type="NCBI Taxonomy" id="1877"/>
    <lineage>
        <taxon>Bacteria</taxon>
        <taxon>Bacillati</taxon>
        <taxon>Actinomycetota</taxon>
        <taxon>Actinomycetes</taxon>
        <taxon>Micromonosporales</taxon>
        <taxon>Micromonosporaceae</taxon>
        <taxon>Micromonospora</taxon>
    </lineage>
</organism>
<proteinExistence type="predicted"/>
<feature type="domain" description="N-acetyltransferase" evidence="1">
    <location>
        <begin position="31"/>
        <end position="177"/>
    </location>
</feature>
<dbReference type="Pfam" id="PF13530">
    <property type="entry name" value="SCP2_2"/>
    <property type="match status" value="1"/>
</dbReference>
<dbReference type="InterPro" id="IPR051554">
    <property type="entry name" value="Acetyltransferase_Eis"/>
</dbReference>
<protein>
    <submittedName>
        <fullName evidence="2">Predicted acetyltransferase</fullName>
    </submittedName>
</protein>
<dbReference type="InterPro" id="IPR016181">
    <property type="entry name" value="Acyl_CoA_acyltransferase"/>
</dbReference>
<evidence type="ECO:0000259" key="1">
    <source>
        <dbReference type="PROSITE" id="PS51186"/>
    </source>
</evidence>
<dbReference type="Pfam" id="PF13527">
    <property type="entry name" value="Acetyltransf_9"/>
    <property type="match status" value="1"/>
</dbReference>
<dbReference type="InterPro" id="IPR036527">
    <property type="entry name" value="SCP2_sterol-bd_dom_sf"/>
</dbReference>
<evidence type="ECO:0000313" key="2">
    <source>
        <dbReference type="EMBL" id="SCF25694.1"/>
    </source>
</evidence>
<keyword evidence="2" id="KW-0808">Transferase</keyword>
<dbReference type="InParanoid" id="A0A1C4YYE4"/>
<dbReference type="AlphaFoldDB" id="A0A1C4YYE4"/>
<dbReference type="InterPro" id="IPR025559">
    <property type="entry name" value="Eis_dom"/>
</dbReference>